<dbReference type="PROSITE" id="PS51186">
    <property type="entry name" value="GNAT"/>
    <property type="match status" value="1"/>
</dbReference>
<accession>A0A223EIW6</accession>
<evidence type="ECO:0000259" key="3">
    <source>
        <dbReference type="PROSITE" id="PS51186"/>
    </source>
</evidence>
<keyword evidence="2" id="KW-0012">Acyltransferase</keyword>
<sequence>MSQIFREVREEDVDKFLHLTLDAYASIRELDIHFSAATATREEAIKHISENKVYVLEENGTFISTVSIRLPWGPNPGPLVLPHIGWFATNPAYKRQGIGKKVLSWLEEEILKKQLRAPAVTLGTADNHPWLKEMYEKSGFEEIGQKDLGKGHLTIYLRKILQPEQYQAWTEKYNQTI</sequence>
<dbReference type="PANTHER" id="PTHR43800">
    <property type="entry name" value="PEPTIDYL-LYSINE N-ACETYLTRANSFERASE YJAB"/>
    <property type="match status" value="1"/>
</dbReference>
<protein>
    <submittedName>
        <fullName evidence="4">GNAT family N-acetyltransferase</fullName>
    </submittedName>
</protein>
<feature type="domain" description="N-acetyltransferase" evidence="3">
    <location>
        <begin position="3"/>
        <end position="162"/>
    </location>
</feature>
<proteinExistence type="predicted"/>
<evidence type="ECO:0000313" key="5">
    <source>
        <dbReference type="Proteomes" id="UP000214618"/>
    </source>
</evidence>
<organism evidence="4 5">
    <name type="scientific">Peribacillus simplex NBRC 15720 = DSM 1321</name>
    <dbReference type="NCBI Taxonomy" id="1349754"/>
    <lineage>
        <taxon>Bacteria</taxon>
        <taxon>Bacillati</taxon>
        <taxon>Bacillota</taxon>
        <taxon>Bacilli</taxon>
        <taxon>Bacillales</taxon>
        <taxon>Bacillaceae</taxon>
        <taxon>Peribacillus</taxon>
    </lineage>
</organism>
<dbReference type="GO" id="GO:0016747">
    <property type="term" value="F:acyltransferase activity, transferring groups other than amino-acyl groups"/>
    <property type="evidence" value="ECO:0007669"/>
    <property type="project" value="InterPro"/>
</dbReference>
<dbReference type="GeneID" id="56474124"/>
<evidence type="ECO:0000313" key="4">
    <source>
        <dbReference type="EMBL" id="ASS95153.1"/>
    </source>
</evidence>
<dbReference type="Proteomes" id="UP000214618">
    <property type="component" value="Chromosome"/>
</dbReference>
<dbReference type="Pfam" id="PF00583">
    <property type="entry name" value="Acetyltransf_1"/>
    <property type="match status" value="1"/>
</dbReference>
<dbReference type="InterPro" id="IPR016181">
    <property type="entry name" value="Acyl_CoA_acyltransferase"/>
</dbReference>
<evidence type="ECO:0000256" key="1">
    <source>
        <dbReference type="ARBA" id="ARBA00022679"/>
    </source>
</evidence>
<dbReference type="SUPFAM" id="SSF55729">
    <property type="entry name" value="Acyl-CoA N-acyltransferases (Nat)"/>
    <property type="match status" value="1"/>
</dbReference>
<dbReference type="Gene3D" id="3.40.630.30">
    <property type="match status" value="1"/>
</dbReference>
<dbReference type="CDD" id="cd04301">
    <property type="entry name" value="NAT_SF"/>
    <property type="match status" value="1"/>
</dbReference>
<name>A0A223EIW6_9BACI</name>
<dbReference type="EMBL" id="CP017704">
    <property type="protein sequence ID" value="ASS95153.1"/>
    <property type="molecule type" value="Genomic_DNA"/>
</dbReference>
<reference evidence="4 5" key="1">
    <citation type="submission" date="2016-10" db="EMBL/GenBank/DDBJ databases">
        <title>The whole genome sequencing and assembly of Bacillus simplex DSM 1321 strain.</title>
        <authorList>
            <person name="Park M.-K."/>
            <person name="Lee Y.-J."/>
            <person name="Yi H."/>
            <person name="Bahn Y.-S."/>
            <person name="Kim J.F."/>
            <person name="Lee D.-W."/>
        </authorList>
    </citation>
    <scope>NUCLEOTIDE SEQUENCE [LARGE SCALE GENOMIC DNA]</scope>
    <source>
        <strain evidence="4 5">DSM 1321</strain>
    </source>
</reference>
<dbReference type="RefSeq" id="WP_063234907.1">
    <property type="nucleotide sequence ID" value="NZ_BCVO01000018.1"/>
</dbReference>
<evidence type="ECO:0000256" key="2">
    <source>
        <dbReference type="ARBA" id="ARBA00023315"/>
    </source>
</evidence>
<dbReference type="OrthoDB" id="8116329at2"/>
<keyword evidence="1 4" id="KW-0808">Transferase</keyword>
<dbReference type="InterPro" id="IPR000182">
    <property type="entry name" value="GNAT_dom"/>
</dbReference>
<dbReference type="AlphaFoldDB" id="A0A223EIW6"/>
<gene>
    <name evidence="4" type="ORF">BS1321_15290</name>
</gene>
<dbReference type="PANTHER" id="PTHR43800:SF1">
    <property type="entry name" value="PEPTIDYL-LYSINE N-ACETYLTRANSFERASE YJAB"/>
    <property type="match status" value="1"/>
</dbReference>